<feature type="region of interest" description="Disordered" evidence="1">
    <location>
        <begin position="748"/>
        <end position="860"/>
    </location>
</feature>
<dbReference type="GO" id="GO:0000500">
    <property type="term" value="C:RNA polymerase I upstream activating factor complex"/>
    <property type="evidence" value="ECO:0007669"/>
    <property type="project" value="InterPro"/>
</dbReference>
<dbReference type="GO" id="GO:0001181">
    <property type="term" value="F:RNA polymerase I general transcription initiation factor activity"/>
    <property type="evidence" value="ECO:0007669"/>
    <property type="project" value="TreeGrafter"/>
</dbReference>
<proteinExistence type="predicted"/>
<sequence>MDEEQAEDPESTLPSAAYLSELLQHIKTTGGHLSGDSGFGLLNPSFLSLSYWTATEKDMFFRGLSVYSRLRPDLIAADIGTKNLMEVTHYIDTLEDAAAEETGLSLFGTDHPRTQGTPWTTIPRAERDSFPIAMEMSRDWCDLEEKEAFLLAKSEPMATVRAKERSREELVEARRLEIRRKKGKGRTEDGVRDRAGEKAKRKDFDAWLEERKQEWEVEDFEASLDGDALAALDAVLRDAEEEQRLASFRSNSSVLPSREASTITDGPSHTLRLEEASSRLIPPAASVDSRPSVFETPATSTAVVSGSPDIDMELIDPALRDPSYGFHSSSTPREPDEAQVHPKPMNAPFHPNTPPFAAAPLPAESIPTTPRQHGTSTLPEDPPSGGSSAVLRDLSPASRRRLRKRMYMRRKRAEKTGGEVNETTTRLKPGRKNKAASSSKAAVDDNDTPVPQRHPHKSGLTNAYKARAAADAVGFGVDKIEEEGFELFRLSNLHKLMRTYNELHGADPEVVSSISASVLAALQGHVVDFVQEVAKRAVHSRLFERQTKARTKVWRISDRPIIRRRNVKHGLGMYVGKKLTKKRHFRHLKRSITLKKVYQPLPTAEGDEEDEEVEEEEPEEVEIARIDSLLLPKMPSTEHTLTFERKSDMTKKRMPLPVRHLSTPRTVAPPFILTPCEWEAEVPSSRQSTLEGRRDNYYPTPWGEHERPLGLDADTLMPEETDEEDFDVEMEEEDEVEVRDAALREAYETELWQKDRSIAVGEEKEEVRIIRTRRKRKRTSQDEDDEDAVEEDENGGGEEDYGDELTTSGEGREDGMDVDEGSELRPPQPMPTRKSTRKTAQGSQRKKIKSKEYISDSDVD</sequence>
<name>A0A4R0RBP3_9APHY</name>
<comment type="caution">
    <text evidence="2">The sequence shown here is derived from an EMBL/GenBank/DDBJ whole genome shotgun (WGS) entry which is preliminary data.</text>
</comment>
<dbReference type="GO" id="GO:0006361">
    <property type="term" value="P:transcription initiation at RNA polymerase I promoter"/>
    <property type="evidence" value="ECO:0007669"/>
    <property type="project" value="TreeGrafter"/>
</dbReference>
<reference evidence="2 3" key="1">
    <citation type="submission" date="2018-11" db="EMBL/GenBank/DDBJ databases">
        <title>Genome assembly of Steccherinum ochraceum LE-BIN_3174, the white-rot fungus of the Steccherinaceae family (The Residual Polyporoid clade, Polyporales, Basidiomycota).</title>
        <authorList>
            <person name="Fedorova T.V."/>
            <person name="Glazunova O.A."/>
            <person name="Landesman E.O."/>
            <person name="Moiseenko K.V."/>
            <person name="Psurtseva N.V."/>
            <person name="Savinova O.S."/>
            <person name="Shakhova N.V."/>
            <person name="Tyazhelova T.V."/>
            <person name="Vasina D.V."/>
        </authorList>
    </citation>
    <scope>NUCLEOTIDE SEQUENCE [LARGE SCALE GENOMIC DNA]</scope>
    <source>
        <strain evidence="2 3">LE-BIN_3174</strain>
    </source>
</reference>
<dbReference type="OrthoDB" id="2240312at2759"/>
<dbReference type="Proteomes" id="UP000292702">
    <property type="component" value="Unassembled WGS sequence"/>
</dbReference>
<dbReference type="AlphaFoldDB" id="A0A4R0RBP3"/>
<protein>
    <submittedName>
        <fullName evidence="2">Uncharacterized protein</fullName>
    </submittedName>
</protein>
<feature type="compositionally biased region" description="Polar residues" evidence="1">
    <location>
        <begin position="366"/>
        <end position="378"/>
    </location>
</feature>
<dbReference type="PANTHER" id="PTHR28079">
    <property type="entry name" value="RNA POLYMERASE I-SPECIFIC TRANSCRIPTION INITIATION FACTOR RRN5"/>
    <property type="match status" value="1"/>
</dbReference>
<evidence type="ECO:0000313" key="2">
    <source>
        <dbReference type="EMBL" id="TCD60988.1"/>
    </source>
</evidence>
<keyword evidence="3" id="KW-1185">Reference proteome</keyword>
<dbReference type="EMBL" id="RWJN01000518">
    <property type="protein sequence ID" value="TCD60988.1"/>
    <property type="molecule type" value="Genomic_DNA"/>
</dbReference>
<feature type="region of interest" description="Disordered" evidence="1">
    <location>
        <begin position="320"/>
        <end position="458"/>
    </location>
</feature>
<feature type="region of interest" description="Disordered" evidence="1">
    <location>
        <begin position="687"/>
        <end position="710"/>
    </location>
</feature>
<organism evidence="2 3">
    <name type="scientific">Steccherinum ochraceum</name>
    <dbReference type="NCBI Taxonomy" id="92696"/>
    <lineage>
        <taxon>Eukaryota</taxon>
        <taxon>Fungi</taxon>
        <taxon>Dikarya</taxon>
        <taxon>Basidiomycota</taxon>
        <taxon>Agaricomycotina</taxon>
        <taxon>Agaricomycetes</taxon>
        <taxon>Polyporales</taxon>
        <taxon>Steccherinaceae</taxon>
        <taxon>Steccherinum</taxon>
    </lineage>
</organism>
<feature type="compositionally biased region" description="Basic and acidic residues" evidence="1">
    <location>
        <begin position="748"/>
        <end position="769"/>
    </location>
</feature>
<dbReference type="GO" id="GO:0000182">
    <property type="term" value="F:rDNA binding"/>
    <property type="evidence" value="ECO:0007669"/>
    <property type="project" value="TreeGrafter"/>
</dbReference>
<dbReference type="PANTHER" id="PTHR28079:SF1">
    <property type="entry name" value="RNA POLYMERASE I-SPECIFIC TRANSCRIPTION INITIATION FACTOR RRN5"/>
    <property type="match status" value="1"/>
</dbReference>
<evidence type="ECO:0000256" key="1">
    <source>
        <dbReference type="SAM" id="MobiDB-lite"/>
    </source>
</evidence>
<dbReference type="InterPro" id="IPR039601">
    <property type="entry name" value="Rrn5"/>
</dbReference>
<feature type="compositionally biased region" description="Basic residues" evidence="1">
    <location>
        <begin position="398"/>
        <end position="413"/>
    </location>
</feature>
<dbReference type="GO" id="GO:0042790">
    <property type="term" value="P:nucleolar large rRNA transcription by RNA polymerase I"/>
    <property type="evidence" value="ECO:0007669"/>
    <property type="project" value="InterPro"/>
</dbReference>
<accession>A0A4R0RBP3</accession>
<evidence type="ECO:0000313" key="3">
    <source>
        <dbReference type="Proteomes" id="UP000292702"/>
    </source>
</evidence>
<feature type="compositionally biased region" description="Acidic residues" evidence="1">
    <location>
        <begin position="782"/>
        <end position="803"/>
    </location>
</feature>
<gene>
    <name evidence="2" type="ORF">EIP91_009178</name>
</gene>